<gene>
    <name evidence="1" type="ORF">E1832_11310</name>
</gene>
<protein>
    <submittedName>
        <fullName evidence="1">Uncharacterized protein</fullName>
    </submittedName>
</protein>
<proteinExistence type="predicted"/>
<accession>A0A4R5V6H5</accession>
<organism evidence="1 2">
    <name type="scientific">Antarcticimicrobium luteum</name>
    <dbReference type="NCBI Taxonomy" id="2547397"/>
    <lineage>
        <taxon>Bacteria</taxon>
        <taxon>Pseudomonadati</taxon>
        <taxon>Pseudomonadota</taxon>
        <taxon>Alphaproteobacteria</taxon>
        <taxon>Rhodobacterales</taxon>
        <taxon>Paracoccaceae</taxon>
        <taxon>Antarcticimicrobium</taxon>
    </lineage>
</organism>
<dbReference type="OrthoDB" id="7274522at2"/>
<dbReference type="EMBL" id="SMUV01000065">
    <property type="protein sequence ID" value="TDK47504.1"/>
    <property type="molecule type" value="Genomic_DNA"/>
</dbReference>
<name>A0A4R5V6H5_9RHOB</name>
<evidence type="ECO:0000313" key="1">
    <source>
        <dbReference type="EMBL" id="TDK47504.1"/>
    </source>
</evidence>
<dbReference type="AlphaFoldDB" id="A0A4R5V6H5"/>
<evidence type="ECO:0000313" key="2">
    <source>
        <dbReference type="Proteomes" id="UP000295301"/>
    </source>
</evidence>
<reference evidence="1 2" key="1">
    <citation type="submission" date="2019-03" db="EMBL/GenBank/DDBJ databases">
        <title>Ruegeria lutea sp. nov., a novel strain, isolated from marine sediment, the Masan Bay, South Korea.</title>
        <authorList>
            <person name="Kim J."/>
            <person name="Kim D.-Y."/>
            <person name="Lee S.-S."/>
        </authorList>
    </citation>
    <scope>NUCLEOTIDE SEQUENCE [LARGE SCALE GENOMIC DNA]</scope>
    <source>
        <strain evidence="1 2">318-1</strain>
    </source>
</reference>
<comment type="caution">
    <text evidence="1">The sequence shown here is derived from an EMBL/GenBank/DDBJ whole genome shotgun (WGS) entry which is preliminary data.</text>
</comment>
<dbReference type="Proteomes" id="UP000295301">
    <property type="component" value="Unassembled WGS sequence"/>
</dbReference>
<sequence>MALAALPALAADPLPLTYEQFEAAVPHVALEKCPASLPQQDSFCRAAMQHSEIHVFAFSDAGDSPMIGFASFPAVRLDTVLK</sequence>
<keyword evidence="2" id="KW-1185">Reference proteome</keyword>